<sequence>MAQSYVVLIQKKPTKTDAVVYWYAYRKREDALTQCRDLAQYQHDQLQAKGPVELTKITTPVVEMETNEVKTQVDGYKVTAGNFTGRYTVQMIRAIRD</sequence>
<accession>A0A9D1VHW6</accession>
<proteinExistence type="predicted"/>
<evidence type="ECO:0000313" key="1">
    <source>
        <dbReference type="EMBL" id="HIX35203.1"/>
    </source>
</evidence>
<reference evidence="1" key="2">
    <citation type="submission" date="2021-04" db="EMBL/GenBank/DDBJ databases">
        <authorList>
            <person name="Gilroy R."/>
        </authorList>
    </citation>
    <scope>NUCLEOTIDE SEQUENCE</scope>
    <source>
        <strain evidence="1">ChiSxjej3B15-572</strain>
    </source>
</reference>
<name>A0A9D1VHW6_9LACO</name>
<protein>
    <submittedName>
        <fullName evidence="1">Uncharacterized protein</fullName>
    </submittedName>
</protein>
<gene>
    <name evidence="1" type="ORF">H9856_02150</name>
</gene>
<evidence type="ECO:0000313" key="2">
    <source>
        <dbReference type="Proteomes" id="UP000824231"/>
    </source>
</evidence>
<comment type="caution">
    <text evidence="1">The sequence shown here is derived from an EMBL/GenBank/DDBJ whole genome shotgun (WGS) entry which is preliminary data.</text>
</comment>
<organism evidence="1 2">
    <name type="scientific">Candidatus Limosilactobacillus merdigallinarum</name>
    <dbReference type="NCBI Taxonomy" id="2838652"/>
    <lineage>
        <taxon>Bacteria</taxon>
        <taxon>Bacillati</taxon>
        <taxon>Bacillota</taxon>
        <taxon>Bacilli</taxon>
        <taxon>Lactobacillales</taxon>
        <taxon>Lactobacillaceae</taxon>
        <taxon>Limosilactobacillus</taxon>
    </lineage>
</organism>
<dbReference type="EMBL" id="DXFH01000005">
    <property type="protein sequence ID" value="HIX35203.1"/>
    <property type="molecule type" value="Genomic_DNA"/>
</dbReference>
<dbReference type="AlphaFoldDB" id="A0A9D1VHW6"/>
<reference evidence="1" key="1">
    <citation type="journal article" date="2021" name="PeerJ">
        <title>Extensive microbial diversity within the chicken gut microbiome revealed by metagenomics and culture.</title>
        <authorList>
            <person name="Gilroy R."/>
            <person name="Ravi A."/>
            <person name="Getino M."/>
            <person name="Pursley I."/>
            <person name="Horton D.L."/>
            <person name="Alikhan N.F."/>
            <person name="Baker D."/>
            <person name="Gharbi K."/>
            <person name="Hall N."/>
            <person name="Watson M."/>
            <person name="Adriaenssens E.M."/>
            <person name="Foster-Nyarko E."/>
            <person name="Jarju S."/>
            <person name="Secka A."/>
            <person name="Antonio M."/>
            <person name="Oren A."/>
            <person name="Chaudhuri R.R."/>
            <person name="La Ragione R."/>
            <person name="Hildebrand F."/>
            <person name="Pallen M.J."/>
        </authorList>
    </citation>
    <scope>NUCLEOTIDE SEQUENCE</scope>
    <source>
        <strain evidence="1">ChiSxjej3B15-572</strain>
    </source>
</reference>
<dbReference type="Proteomes" id="UP000824231">
    <property type="component" value="Unassembled WGS sequence"/>
</dbReference>